<evidence type="ECO:0000256" key="1">
    <source>
        <dbReference type="SAM" id="MobiDB-lite"/>
    </source>
</evidence>
<comment type="caution">
    <text evidence="2">The sequence shown here is derived from an EMBL/GenBank/DDBJ whole genome shotgun (WGS) entry which is preliminary data.</text>
</comment>
<name>A0A9D4SRG4_RHISA</name>
<reference evidence="2" key="2">
    <citation type="submission" date="2021-09" db="EMBL/GenBank/DDBJ databases">
        <authorList>
            <person name="Jia N."/>
            <person name="Wang J."/>
            <person name="Shi W."/>
            <person name="Du L."/>
            <person name="Sun Y."/>
            <person name="Zhan W."/>
            <person name="Jiang J."/>
            <person name="Wang Q."/>
            <person name="Zhang B."/>
            <person name="Ji P."/>
            <person name="Sakyi L.B."/>
            <person name="Cui X."/>
            <person name="Yuan T."/>
            <person name="Jiang B."/>
            <person name="Yang W."/>
            <person name="Lam T.T.-Y."/>
            <person name="Chang Q."/>
            <person name="Ding S."/>
            <person name="Wang X."/>
            <person name="Zhu J."/>
            <person name="Ruan X."/>
            <person name="Zhao L."/>
            <person name="Wei J."/>
            <person name="Que T."/>
            <person name="Du C."/>
            <person name="Cheng J."/>
            <person name="Dai P."/>
            <person name="Han X."/>
            <person name="Huang E."/>
            <person name="Gao Y."/>
            <person name="Liu J."/>
            <person name="Shao H."/>
            <person name="Ye R."/>
            <person name="Li L."/>
            <person name="Wei W."/>
            <person name="Wang X."/>
            <person name="Wang C."/>
            <person name="Huo Q."/>
            <person name="Li W."/>
            <person name="Guo W."/>
            <person name="Chen H."/>
            <person name="Chen S."/>
            <person name="Zhou L."/>
            <person name="Zhou L."/>
            <person name="Ni X."/>
            <person name="Tian J."/>
            <person name="Zhou Y."/>
            <person name="Sheng Y."/>
            <person name="Liu T."/>
            <person name="Pan Y."/>
            <person name="Xia L."/>
            <person name="Li J."/>
            <person name="Zhao F."/>
            <person name="Cao W."/>
        </authorList>
    </citation>
    <scope>NUCLEOTIDE SEQUENCE</scope>
    <source>
        <strain evidence="2">Rsan-2018</strain>
        <tissue evidence="2">Larvae</tissue>
    </source>
</reference>
<sequence length="92" mass="9856">MSHVNQVVQAGAVYVDEEPKHDEQCYSTHGFSCRRDGRLQLSKRHMLLALLTRSAGVDAALDLVSPGGPASSCTAASTNRHIAAPGGWSPRR</sequence>
<dbReference type="EMBL" id="JABSTV010001253">
    <property type="protein sequence ID" value="KAH7943929.1"/>
    <property type="molecule type" value="Genomic_DNA"/>
</dbReference>
<feature type="compositionally biased region" description="Polar residues" evidence="1">
    <location>
        <begin position="71"/>
        <end position="80"/>
    </location>
</feature>
<accession>A0A9D4SRG4</accession>
<gene>
    <name evidence="2" type="ORF">HPB52_013256</name>
</gene>
<feature type="region of interest" description="Disordered" evidence="1">
    <location>
        <begin position="69"/>
        <end position="92"/>
    </location>
</feature>
<evidence type="ECO:0000313" key="3">
    <source>
        <dbReference type="Proteomes" id="UP000821837"/>
    </source>
</evidence>
<protein>
    <submittedName>
        <fullName evidence="2">Uncharacterized protein</fullName>
    </submittedName>
</protein>
<evidence type="ECO:0000313" key="2">
    <source>
        <dbReference type="EMBL" id="KAH7943929.1"/>
    </source>
</evidence>
<dbReference type="AlphaFoldDB" id="A0A9D4SRG4"/>
<dbReference type="Proteomes" id="UP000821837">
    <property type="component" value="Unassembled WGS sequence"/>
</dbReference>
<keyword evidence="3" id="KW-1185">Reference proteome</keyword>
<proteinExistence type="predicted"/>
<organism evidence="2 3">
    <name type="scientific">Rhipicephalus sanguineus</name>
    <name type="common">Brown dog tick</name>
    <name type="synonym">Ixodes sanguineus</name>
    <dbReference type="NCBI Taxonomy" id="34632"/>
    <lineage>
        <taxon>Eukaryota</taxon>
        <taxon>Metazoa</taxon>
        <taxon>Ecdysozoa</taxon>
        <taxon>Arthropoda</taxon>
        <taxon>Chelicerata</taxon>
        <taxon>Arachnida</taxon>
        <taxon>Acari</taxon>
        <taxon>Parasitiformes</taxon>
        <taxon>Ixodida</taxon>
        <taxon>Ixodoidea</taxon>
        <taxon>Ixodidae</taxon>
        <taxon>Rhipicephalinae</taxon>
        <taxon>Rhipicephalus</taxon>
        <taxon>Rhipicephalus</taxon>
    </lineage>
</organism>
<reference evidence="2" key="1">
    <citation type="journal article" date="2020" name="Cell">
        <title>Large-Scale Comparative Analyses of Tick Genomes Elucidate Their Genetic Diversity and Vector Capacities.</title>
        <authorList>
            <consortium name="Tick Genome and Microbiome Consortium (TIGMIC)"/>
            <person name="Jia N."/>
            <person name="Wang J."/>
            <person name="Shi W."/>
            <person name="Du L."/>
            <person name="Sun Y."/>
            <person name="Zhan W."/>
            <person name="Jiang J.F."/>
            <person name="Wang Q."/>
            <person name="Zhang B."/>
            <person name="Ji P."/>
            <person name="Bell-Sakyi L."/>
            <person name="Cui X.M."/>
            <person name="Yuan T.T."/>
            <person name="Jiang B.G."/>
            <person name="Yang W.F."/>
            <person name="Lam T.T."/>
            <person name="Chang Q.C."/>
            <person name="Ding S.J."/>
            <person name="Wang X.J."/>
            <person name="Zhu J.G."/>
            <person name="Ruan X.D."/>
            <person name="Zhao L."/>
            <person name="Wei J.T."/>
            <person name="Ye R.Z."/>
            <person name="Que T.C."/>
            <person name="Du C.H."/>
            <person name="Zhou Y.H."/>
            <person name="Cheng J.X."/>
            <person name="Dai P.F."/>
            <person name="Guo W.B."/>
            <person name="Han X.H."/>
            <person name="Huang E.J."/>
            <person name="Li L.F."/>
            <person name="Wei W."/>
            <person name="Gao Y.C."/>
            <person name="Liu J.Z."/>
            <person name="Shao H.Z."/>
            <person name="Wang X."/>
            <person name="Wang C.C."/>
            <person name="Yang T.C."/>
            <person name="Huo Q.B."/>
            <person name="Li W."/>
            <person name="Chen H.Y."/>
            <person name="Chen S.E."/>
            <person name="Zhou L.G."/>
            <person name="Ni X.B."/>
            <person name="Tian J.H."/>
            <person name="Sheng Y."/>
            <person name="Liu T."/>
            <person name="Pan Y.S."/>
            <person name="Xia L.Y."/>
            <person name="Li J."/>
            <person name="Zhao F."/>
            <person name="Cao W.C."/>
        </authorList>
    </citation>
    <scope>NUCLEOTIDE SEQUENCE</scope>
    <source>
        <strain evidence="2">Rsan-2018</strain>
    </source>
</reference>